<comment type="cofactor">
    <cofactor evidence="1">
        <name>FAD</name>
        <dbReference type="ChEBI" id="CHEBI:57692"/>
    </cofactor>
</comment>
<name>A0A7Y6C5E5_9ACTN</name>
<protein>
    <recommendedName>
        <fullName evidence="5">FAD-binding domain-containing protein</fullName>
    </recommendedName>
</protein>
<dbReference type="AlphaFoldDB" id="A0A7Y6C5E5"/>
<evidence type="ECO:0000256" key="3">
    <source>
        <dbReference type="ARBA" id="ARBA00022827"/>
    </source>
</evidence>
<dbReference type="RefSeq" id="WP_175458935.1">
    <property type="nucleotide sequence ID" value="NZ_JAANNT010000002.1"/>
</dbReference>
<dbReference type="Pfam" id="PF01494">
    <property type="entry name" value="FAD_binding_3"/>
    <property type="match status" value="1"/>
</dbReference>
<gene>
    <name evidence="6" type="ORF">G6W59_03100</name>
</gene>
<reference evidence="6 7" key="1">
    <citation type="submission" date="2020-03" db="EMBL/GenBank/DDBJ databases">
        <title>Complete genome sequence of sixteen Streptomyces strains facilitates identification of candidate genes involved in plant growth-promotion in grain legumes and cereals.</title>
        <authorList>
            <person name="Gopalakrishnan S."/>
            <person name="Thakur V."/>
            <person name="Saxena R."/>
            <person name="Vadlamudi S."/>
            <person name="Purohit S."/>
            <person name="Kumar V."/>
            <person name="Rathore A."/>
            <person name="Chitikineni A."/>
            <person name="Varshney R.K."/>
        </authorList>
    </citation>
    <scope>NUCLEOTIDE SEQUENCE [LARGE SCALE GENOMIC DNA]</scope>
    <source>
        <strain evidence="6 7">KAI-180</strain>
    </source>
</reference>
<keyword evidence="2" id="KW-0285">Flavoprotein</keyword>
<evidence type="ECO:0000256" key="2">
    <source>
        <dbReference type="ARBA" id="ARBA00022630"/>
    </source>
</evidence>
<dbReference type="EMBL" id="JAANNT010000002">
    <property type="protein sequence ID" value="NUV27340.1"/>
    <property type="molecule type" value="Genomic_DNA"/>
</dbReference>
<sequence>MVFRTSLSGREISRFTGVLGLAPDAGRFAETGQQAPQYVLEELLREVVGELAGARLVEEVAGRPVQARMVSTDPWAARTQIADRMRRGRVLLAGDAAHVNPPFGGHGLNTGIGDAVDLGWKLAAVLTGWAGPRVLDSYEAERRPVQERVIREATTATMRVLSTELLAGNLEADDAAGEAARRAAARVQETERAEFHSLDLVLGLRVEDSPTLPPGPGPAQAGARLPRRPHRGPLRLQLRPGRPGPRRYSWPGQRSAGAGDAAWGHPEGRSSRSRPGPWWSRPRRRCGGRS</sequence>
<organism evidence="6 7">
    <name type="scientific">Streptomyces odorifer</name>
    <dbReference type="NCBI Taxonomy" id="53450"/>
    <lineage>
        <taxon>Bacteria</taxon>
        <taxon>Bacillati</taxon>
        <taxon>Actinomycetota</taxon>
        <taxon>Actinomycetes</taxon>
        <taxon>Kitasatosporales</taxon>
        <taxon>Streptomycetaceae</taxon>
        <taxon>Streptomyces</taxon>
        <taxon>Streptomyces albidoflavus group</taxon>
    </lineage>
</organism>
<dbReference type="PANTHER" id="PTHR43004:SF19">
    <property type="entry name" value="BINDING MONOOXYGENASE, PUTATIVE (JCVI)-RELATED"/>
    <property type="match status" value="1"/>
</dbReference>
<proteinExistence type="predicted"/>
<keyword evidence="3" id="KW-0274">FAD</keyword>
<keyword evidence="7" id="KW-1185">Reference proteome</keyword>
<dbReference type="PRINTS" id="PR00420">
    <property type="entry name" value="RNGMNOXGNASE"/>
</dbReference>
<dbReference type="SUPFAM" id="SSF51905">
    <property type="entry name" value="FAD/NAD(P)-binding domain"/>
    <property type="match status" value="1"/>
</dbReference>
<dbReference type="Gene3D" id="3.50.50.60">
    <property type="entry name" value="FAD/NAD(P)-binding domain"/>
    <property type="match status" value="1"/>
</dbReference>
<evidence type="ECO:0000256" key="4">
    <source>
        <dbReference type="SAM" id="MobiDB-lite"/>
    </source>
</evidence>
<evidence type="ECO:0000313" key="7">
    <source>
        <dbReference type="Proteomes" id="UP000540128"/>
    </source>
</evidence>
<evidence type="ECO:0000256" key="1">
    <source>
        <dbReference type="ARBA" id="ARBA00001974"/>
    </source>
</evidence>
<dbReference type="InterPro" id="IPR002938">
    <property type="entry name" value="FAD-bd"/>
</dbReference>
<dbReference type="InterPro" id="IPR050641">
    <property type="entry name" value="RIFMO-like"/>
</dbReference>
<accession>A0A7Y6C5E5</accession>
<feature type="domain" description="FAD-binding" evidence="5">
    <location>
        <begin position="51"/>
        <end position="152"/>
    </location>
</feature>
<evidence type="ECO:0000259" key="5">
    <source>
        <dbReference type="Pfam" id="PF01494"/>
    </source>
</evidence>
<dbReference type="Proteomes" id="UP000540128">
    <property type="component" value="Unassembled WGS sequence"/>
</dbReference>
<dbReference type="InterPro" id="IPR036188">
    <property type="entry name" value="FAD/NAD-bd_sf"/>
</dbReference>
<feature type="region of interest" description="Disordered" evidence="4">
    <location>
        <begin position="206"/>
        <end position="290"/>
    </location>
</feature>
<comment type="caution">
    <text evidence="6">The sequence shown here is derived from an EMBL/GenBank/DDBJ whole genome shotgun (WGS) entry which is preliminary data.</text>
</comment>
<evidence type="ECO:0000313" key="6">
    <source>
        <dbReference type="EMBL" id="NUV27340.1"/>
    </source>
</evidence>
<dbReference type="GO" id="GO:0016709">
    <property type="term" value="F:oxidoreductase activity, acting on paired donors, with incorporation or reduction of molecular oxygen, NAD(P)H as one donor, and incorporation of one atom of oxygen"/>
    <property type="evidence" value="ECO:0007669"/>
    <property type="project" value="UniProtKB-ARBA"/>
</dbReference>
<dbReference type="GO" id="GO:0071949">
    <property type="term" value="F:FAD binding"/>
    <property type="evidence" value="ECO:0007669"/>
    <property type="project" value="InterPro"/>
</dbReference>
<feature type="compositionally biased region" description="Basic residues" evidence="4">
    <location>
        <begin position="281"/>
        <end position="290"/>
    </location>
</feature>
<dbReference type="PANTHER" id="PTHR43004">
    <property type="entry name" value="TRK SYSTEM POTASSIUM UPTAKE PROTEIN"/>
    <property type="match status" value="1"/>
</dbReference>